<name>A0A9N8DF20_9STRA</name>
<keyword evidence="2" id="KW-0472">Membrane</keyword>
<gene>
    <name evidence="3" type="ORF">SEMRO_126_G060450.1</name>
</gene>
<evidence type="ECO:0000256" key="2">
    <source>
        <dbReference type="SAM" id="Phobius"/>
    </source>
</evidence>
<dbReference type="Proteomes" id="UP001153069">
    <property type="component" value="Unassembled WGS sequence"/>
</dbReference>
<keyword evidence="2" id="KW-1133">Transmembrane helix</keyword>
<feature type="region of interest" description="Disordered" evidence="1">
    <location>
        <begin position="368"/>
        <end position="388"/>
    </location>
</feature>
<proteinExistence type="predicted"/>
<evidence type="ECO:0000313" key="4">
    <source>
        <dbReference type="Proteomes" id="UP001153069"/>
    </source>
</evidence>
<feature type="transmembrane region" description="Helical" evidence="2">
    <location>
        <begin position="332"/>
        <end position="355"/>
    </location>
</feature>
<keyword evidence="2" id="KW-0812">Transmembrane</keyword>
<sequence>MRQYELICGLSVHLSKDAEIRYEEEDGSLLVRANLAILGDSLFTARGLCLRAKLVGSEVHDLVVHVEKLVVDPLVTRNQLLDFLERFGLPKEENEQHGEARATRMSHEEWKQFLQNAKQDTRHIPDNTTLVSWDDMATVDECGGCHRMDLKIPLARVMATQCELAAYNGAMEFPDCQGSEAATVRTLLEYYARSVLNQMDLWNGDKADVSLKAVASDVASVKYSMIGAGVGAVLLGPAGYVAGCYLGDRFIRNLGSSSLTCGLAGAALFGPVGLVAGAVASTADVDKPVERRQSKSTAVIVQAGKASRKGVVQSATDHVKASKYEYGGTTGVVAGAMVGLAVAGPVGLIAGSVAGSMGGRKLVEKTTTPVAQNDGQQPQAEGQGNKKPYQFGDFTRGVLARGKQARHANSGGGYRFGDFTRGLMSRKQAS</sequence>
<keyword evidence="4" id="KW-1185">Reference proteome</keyword>
<organism evidence="3 4">
    <name type="scientific">Seminavis robusta</name>
    <dbReference type="NCBI Taxonomy" id="568900"/>
    <lineage>
        <taxon>Eukaryota</taxon>
        <taxon>Sar</taxon>
        <taxon>Stramenopiles</taxon>
        <taxon>Ochrophyta</taxon>
        <taxon>Bacillariophyta</taxon>
        <taxon>Bacillariophyceae</taxon>
        <taxon>Bacillariophycidae</taxon>
        <taxon>Naviculales</taxon>
        <taxon>Naviculaceae</taxon>
        <taxon>Seminavis</taxon>
    </lineage>
</organism>
<feature type="transmembrane region" description="Helical" evidence="2">
    <location>
        <begin position="223"/>
        <end position="247"/>
    </location>
</feature>
<feature type="transmembrane region" description="Helical" evidence="2">
    <location>
        <begin position="259"/>
        <end position="280"/>
    </location>
</feature>
<accession>A0A9N8DF20</accession>
<dbReference type="AlphaFoldDB" id="A0A9N8DF20"/>
<feature type="compositionally biased region" description="Polar residues" evidence="1">
    <location>
        <begin position="368"/>
        <end position="382"/>
    </location>
</feature>
<dbReference type="EMBL" id="CAICTM010000125">
    <property type="protein sequence ID" value="CAB9502052.1"/>
    <property type="molecule type" value="Genomic_DNA"/>
</dbReference>
<reference evidence="3" key="1">
    <citation type="submission" date="2020-06" db="EMBL/GenBank/DDBJ databases">
        <authorList>
            <consortium name="Plant Systems Biology data submission"/>
        </authorList>
    </citation>
    <scope>NUCLEOTIDE SEQUENCE</scope>
    <source>
        <strain evidence="3">D6</strain>
    </source>
</reference>
<evidence type="ECO:0000313" key="3">
    <source>
        <dbReference type="EMBL" id="CAB9502052.1"/>
    </source>
</evidence>
<evidence type="ECO:0000256" key="1">
    <source>
        <dbReference type="SAM" id="MobiDB-lite"/>
    </source>
</evidence>
<comment type="caution">
    <text evidence="3">The sequence shown here is derived from an EMBL/GenBank/DDBJ whole genome shotgun (WGS) entry which is preliminary data.</text>
</comment>
<protein>
    <submittedName>
        <fullName evidence="3">Uncharacterized protein</fullName>
    </submittedName>
</protein>